<gene>
    <name evidence="1" type="ORF">POM88_031748</name>
</gene>
<sequence>MKTNKKNIENTKLCIYNKSSVIWFTGVAEFVHAEVRRGMIQQVRRIAIDDFSADISLFHGDYSPPSPPSSLPPLPPPLSCQDGLNGTGSLETSCVLNYDLNFTNNIYIYGEGRIYGIRCPQRKKLVAAKAFYLPPTSPVLDSPDPILDLFTSDFFYGG</sequence>
<proteinExistence type="predicted"/>
<organism evidence="1 2">
    <name type="scientific">Heracleum sosnowskyi</name>
    <dbReference type="NCBI Taxonomy" id="360622"/>
    <lineage>
        <taxon>Eukaryota</taxon>
        <taxon>Viridiplantae</taxon>
        <taxon>Streptophyta</taxon>
        <taxon>Embryophyta</taxon>
        <taxon>Tracheophyta</taxon>
        <taxon>Spermatophyta</taxon>
        <taxon>Magnoliopsida</taxon>
        <taxon>eudicotyledons</taxon>
        <taxon>Gunneridae</taxon>
        <taxon>Pentapetalae</taxon>
        <taxon>asterids</taxon>
        <taxon>campanulids</taxon>
        <taxon>Apiales</taxon>
        <taxon>Apiaceae</taxon>
        <taxon>Apioideae</taxon>
        <taxon>apioid superclade</taxon>
        <taxon>Tordylieae</taxon>
        <taxon>Tordyliinae</taxon>
        <taxon>Heracleum</taxon>
    </lineage>
</organism>
<accession>A0AAD8MGW2</accession>
<protein>
    <submittedName>
        <fullName evidence="1">Uncharacterized protein</fullName>
    </submittedName>
</protein>
<dbReference type="Proteomes" id="UP001237642">
    <property type="component" value="Unassembled WGS sequence"/>
</dbReference>
<reference evidence="1" key="2">
    <citation type="submission" date="2023-05" db="EMBL/GenBank/DDBJ databases">
        <authorList>
            <person name="Schelkunov M.I."/>
        </authorList>
    </citation>
    <scope>NUCLEOTIDE SEQUENCE</scope>
    <source>
        <strain evidence="1">Hsosn_3</strain>
        <tissue evidence="1">Leaf</tissue>
    </source>
</reference>
<evidence type="ECO:0000313" key="1">
    <source>
        <dbReference type="EMBL" id="KAK1375555.1"/>
    </source>
</evidence>
<reference evidence="1" key="1">
    <citation type="submission" date="2023-02" db="EMBL/GenBank/DDBJ databases">
        <title>Genome of toxic invasive species Heracleum sosnowskyi carries increased number of genes despite the absence of recent whole-genome duplications.</title>
        <authorList>
            <person name="Schelkunov M."/>
            <person name="Shtratnikova V."/>
            <person name="Makarenko M."/>
            <person name="Klepikova A."/>
            <person name="Omelchenko D."/>
            <person name="Novikova G."/>
            <person name="Obukhova E."/>
            <person name="Bogdanov V."/>
            <person name="Penin A."/>
            <person name="Logacheva M."/>
        </authorList>
    </citation>
    <scope>NUCLEOTIDE SEQUENCE</scope>
    <source>
        <strain evidence="1">Hsosn_3</strain>
        <tissue evidence="1">Leaf</tissue>
    </source>
</reference>
<dbReference type="AlphaFoldDB" id="A0AAD8MGW2"/>
<comment type="caution">
    <text evidence="1">The sequence shown here is derived from an EMBL/GenBank/DDBJ whole genome shotgun (WGS) entry which is preliminary data.</text>
</comment>
<name>A0AAD8MGW2_9APIA</name>
<dbReference type="EMBL" id="JAUIZM010000007">
    <property type="protein sequence ID" value="KAK1375555.1"/>
    <property type="molecule type" value="Genomic_DNA"/>
</dbReference>
<evidence type="ECO:0000313" key="2">
    <source>
        <dbReference type="Proteomes" id="UP001237642"/>
    </source>
</evidence>
<keyword evidence="2" id="KW-1185">Reference proteome</keyword>